<dbReference type="PROSITE" id="PS00708">
    <property type="entry name" value="PRO_ENDOPEP_SER"/>
    <property type="match status" value="1"/>
</dbReference>
<evidence type="ECO:0000256" key="3">
    <source>
        <dbReference type="ARBA" id="ARBA00022729"/>
    </source>
</evidence>
<evidence type="ECO:0000256" key="10">
    <source>
        <dbReference type="SAM" id="SignalP"/>
    </source>
</evidence>
<comment type="similarity">
    <text evidence="1">Belongs to the peptidase S9C family.</text>
</comment>
<keyword evidence="13" id="KW-1185">Reference proteome</keyword>
<proteinExistence type="inferred from homology"/>
<dbReference type="InterPro" id="IPR011659">
    <property type="entry name" value="WD40"/>
</dbReference>
<dbReference type="EMBL" id="BMYM01000001">
    <property type="protein sequence ID" value="GHD32269.1"/>
    <property type="molecule type" value="Genomic_DNA"/>
</dbReference>
<feature type="chain" id="PRO_5037861980" description="Acyl-peptide hydrolase" evidence="10">
    <location>
        <begin position="20"/>
        <end position="675"/>
    </location>
</feature>
<reference evidence="12" key="2">
    <citation type="submission" date="2020-09" db="EMBL/GenBank/DDBJ databases">
        <authorList>
            <person name="Sun Q."/>
            <person name="Kim S."/>
        </authorList>
    </citation>
    <scope>NUCLEOTIDE SEQUENCE</scope>
    <source>
        <strain evidence="12">KCTC 23430</strain>
    </source>
</reference>
<evidence type="ECO:0000256" key="2">
    <source>
        <dbReference type="ARBA" id="ARBA00022670"/>
    </source>
</evidence>
<dbReference type="PANTHER" id="PTHR42776:SF13">
    <property type="entry name" value="DIPEPTIDYL-PEPTIDASE 5"/>
    <property type="match status" value="1"/>
</dbReference>
<gene>
    <name evidence="12" type="ORF">GCM10007053_16210</name>
</gene>
<evidence type="ECO:0000256" key="7">
    <source>
        <dbReference type="ARBA" id="ARBA00032284"/>
    </source>
</evidence>
<dbReference type="Gene3D" id="2.120.10.60">
    <property type="entry name" value="Tricorn protease N-terminal domain"/>
    <property type="match status" value="1"/>
</dbReference>
<dbReference type="InterPro" id="IPR011042">
    <property type="entry name" value="6-blade_b-propeller_TolB-like"/>
</dbReference>
<dbReference type="GO" id="GO:0004252">
    <property type="term" value="F:serine-type endopeptidase activity"/>
    <property type="evidence" value="ECO:0007669"/>
    <property type="project" value="InterPro"/>
</dbReference>
<evidence type="ECO:0000256" key="6">
    <source>
        <dbReference type="ARBA" id="ARBA00022990"/>
    </source>
</evidence>
<keyword evidence="2" id="KW-0645">Protease</keyword>
<protein>
    <recommendedName>
        <fullName evidence="8">Acyl-peptide hydrolase</fullName>
    </recommendedName>
    <alternativeName>
        <fullName evidence="7">Acylaminoacyl-peptidase</fullName>
    </alternativeName>
</protein>
<keyword evidence="3 10" id="KW-0732">Signal</keyword>
<dbReference type="InterPro" id="IPR029058">
    <property type="entry name" value="AB_hydrolase_fold"/>
</dbReference>
<evidence type="ECO:0000256" key="5">
    <source>
        <dbReference type="ARBA" id="ARBA00022825"/>
    </source>
</evidence>
<dbReference type="SUPFAM" id="SSF53474">
    <property type="entry name" value="alpha/beta-Hydrolases"/>
    <property type="match status" value="1"/>
</dbReference>
<dbReference type="RefSeq" id="WP_189476984.1">
    <property type="nucleotide sequence ID" value="NZ_BMYM01000001.1"/>
</dbReference>
<keyword evidence="6" id="KW-0007">Acetylation</keyword>
<comment type="function">
    <text evidence="9">This enzyme catalyzes the hydrolysis of the N-terminal peptide bond of an N-acetylated peptide to generate an N-acetylated amino acid and a peptide with a free N-terminus. It preferentially cleaves off Ac-Ala, Ac-Met and Ac-Ser. Also, involved in the degradation of oxidized and glycated proteins.</text>
</comment>
<reference evidence="12" key="1">
    <citation type="journal article" date="2014" name="Int. J. Syst. Evol. Microbiol.">
        <title>Complete genome sequence of Corynebacterium casei LMG S-19264T (=DSM 44701T), isolated from a smear-ripened cheese.</title>
        <authorList>
            <consortium name="US DOE Joint Genome Institute (JGI-PGF)"/>
            <person name="Walter F."/>
            <person name="Albersmeier A."/>
            <person name="Kalinowski J."/>
            <person name="Ruckert C."/>
        </authorList>
    </citation>
    <scope>NUCLEOTIDE SEQUENCE</scope>
    <source>
        <strain evidence="12">KCTC 23430</strain>
    </source>
</reference>
<dbReference type="Pfam" id="PF07676">
    <property type="entry name" value="PD40"/>
    <property type="match status" value="2"/>
</dbReference>
<dbReference type="InterPro" id="IPR002471">
    <property type="entry name" value="Pept_S9_AS"/>
</dbReference>
<dbReference type="SUPFAM" id="SSF82171">
    <property type="entry name" value="DPP6 N-terminal domain-like"/>
    <property type="match status" value="1"/>
</dbReference>
<feature type="signal peptide" evidence="10">
    <location>
        <begin position="1"/>
        <end position="19"/>
    </location>
</feature>
<dbReference type="Gene3D" id="2.120.10.30">
    <property type="entry name" value="TolB, C-terminal domain"/>
    <property type="match status" value="1"/>
</dbReference>
<evidence type="ECO:0000313" key="13">
    <source>
        <dbReference type="Proteomes" id="UP000644693"/>
    </source>
</evidence>
<evidence type="ECO:0000256" key="1">
    <source>
        <dbReference type="ARBA" id="ARBA00010040"/>
    </source>
</evidence>
<organism evidence="12 13">
    <name type="scientific">Parahalioglobus pacificus</name>
    <dbReference type="NCBI Taxonomy" id="930806"/>
    <lineage>
        <taxon>Bacteria</taxon>
        <taxon>Pseudomonadati</taxon>
        <taxon>Pseudomonadota</taxon>
        <taxon>Gammaproteobacteria</taxon>
        <taxon>Cellvibrionales</taxon>
        <taxon>Halieaceae</taxon>
        <taxon>Parahalioglobus</taxon>
    </lineage>
</organism>
<name>A0A919CJZ1_9GAMM</name>
<dbReference type="Pfam" id="PF00326">
    <property type="entry name" value="Peptidase_S9"/>
    <property type="match status" value="1"/>
</dbReference>
<keyword evidence="4" id="KW-0378">Hydrolase</keyword>
<dbReference type="GO" id="GO:0006508">
    <property type="term" value="P:proteolysis"/>
    <property type="evidence" value="ECO:0007669"/>
    <property type="project" value="UniProtKB-KW"/>
</dbReference>
<evidence type="ECO:0000256" key="4">
    <source>
        <dbReference type="ARBA" id="ARBA00022801"/>
    </source>
</evidence>
<accession>A0A919CJZ1</accession>
<dbReference type="Proteomes" id="UP000644693">
    <property type="component" value="Unassembled WGS sequence"/>
</dbReference>
<dbReference type="FunFam" id="3.40.50.1820:FF:000028">
    <property type="entry name" value="S9 family peptidase"/>
    <property type="match status" value="1"/>
</dbReference>
<keyword evidence="5" id="KW-0720">Serine protease</keyword>
<sequence>MRILLSLLFLVFGASVASADDEKTPLSAEVLWKLERAGAPVVSPDGTMVVVPLTTYDEDNESETRLWLLANDGSGAQRPITAEGSAASSPVFSPSGAQLAFISKRNEDEAGQIYLLPTAGPGEASKLTDVPTGVSGLRWEGEYLYFISSVWPEHSWEEMADRLKAEEEDHISAFTWSEMPYSFFDHYLNEDRKNHLFRIPAAGGDVEPVTEPLGMAMMPAGTGAGDYDVSPDGKHLAFVTTSTPGAVYSNGDVFLVELGKKKARNLTSDNPANDYGPMFSPDGKQLAFARQRIAGFYGDQAKLMTYSMASGDTQMHHEDWDYGVSGLVWTPDSSGFYGAIDDKATRRVYSISLDGNAPSPVTKENDYGALSIADNGVLVAQRQSALHPVRIGTVDTQSGDFNRLDAFNDEVMATVDAGTYESVTYKGHNGADIQMWVHYPPGFNPRKEYPLMMLIHGGPHGAISDNFHYRWNAQTFASWGYVTAWPNFHGSSGFGQDFVDAINPDWTTKPYADVMAAADFLAQKKFIDEDRMVAAGGSYGGYLSSIILGKENPFKALVIHAAVYDLYAQMSADFAVNMERFGPYWENPEIYREQSPHYYAKNFNTPSLVIHGQNDLRVPVGQGFELYRTLQTKGVESRLVYYPDENHWILSRANSLHWYGEVRDWVSKFAEPGGK</sequence>
<dbReference type="AlphaFoldDB" id="A0A919CJZ1"/>
<dbReference type="InterPro" id="IPR001375">
    <property type="entry name" value="Peptidase_S9_cat"/>
</dbReference>
<evidence type="ECO:0000259" key="11">
    <source>
        <dbReference type="Pfam" id="PF00326"/>
    </source>
</evidence>
<dbReference type="Gene3D" id="3.40.50.1820">
    <property type="entry name" value="alpha/beta hydrolase"/>
    <property type="match status" value="1"/>
</dbReference>
<evidence type="ECO:0000256" key="8">
    <source>
        <dbReference type="ARBA" id="ARBA00032596"/>
    </source>
</evidence>
<evidence type="ECO:0000313" key="12">
    <source>
        <dbReference type="EMBL" id="GHD32269.1"/>
    </source>
</evidence>
<feature type="domain" description="Peptidase S9 prolyl oligopeptidase catalytic" evidence="11">
    <location>
        <begin position="468"/>
        <end position="668"/>
    </location>
</feature>
<dbReference type="PANTHER" id="PTHR42776">
    <property type="entry name" value="SERINE PEPTIDASE S9 FAMILY MEMBER"/>
    <property type="match status" value="1"/>
</dbReference>
<evidence type="ECO:0000256" key="9">
    <source>
        <dbReference type="ARBA" id="ARBA00045885"/>
    </source>
</evidence>
<comment type="caution">
    <text evidence="12">The sequence shown here is derived from an EMBL/GenBank/DDBJ whole genome shotgun (WGS) entry which is preliminary data.</text>
</comment>